<accession>A0A8S7Q255</accession>
<evidence type="ECO:0000313" key="4">
    <source>
        <dbReference type="Proteomes" id="UP000469708"/>
    </source>
</evidence>
<dbReference type="AlphaFoldDB" id="A0A8S7Q255"/>
<evidence type="ECO:0000313" key="3">
    <source>
        <dbReference type="EMBL" id="NEM88686.1"/>
    </source>
</evidence>
<reference evidence="3 4" key="1">
    <citation type="submission" date="2020-02" db="EMBL/GenBank/DDBJ databases">
        <authorList>
            <person name="Subbiah M."/>
            <person name="Call D."/>
        </authorList>
    </citation>
    <scope>NUCLEOTIDE SEQUENCE [LARGE SCALE GENOMIC DNA]</scope>
    <source>
        <strain evidence="3 4">8375wC2</strain>
    </source>
</reference>
<sequence>MAARRGKFMGVERRNMGSLVVIDVLAYIPNHDIAVALVSVGHSEVVDIFKYETTALSWRCTQQEYDAFAARQRKSVNTFGIGLQICLRDDEYEKFPVAIDEILAKENISLGDARFHQAALEAIERYRDKHFPQGVNTPAKRGYRRKPSPPDPFSDRHGIHIFLESISERWD</sequence>
<evidence type="ECO:0000313" key="2">
    <source>
        <dbReference type="EMBL" id="EFG2162073.1"/>
    </source>
</evidence>
<dbReference type="EMBL" id="AASSGK010000020">
    <property type="protein sequence ID" value="EFG2162073.1"/>
    <property type="molecule type" value="Genomic_DNA"/>
</dbReference>
<dbReference type="EMBL" id="JAAGYI010000127">
    <property type="protein sequence ID" value="NEM88686.1"/>
    <property type="molecule type" value="Genomic_DNA"/>
</dbReference>
<evidence type="ECO:0000313" key="5">
    <source>
        <dbReference type="Proteomes" id="UP000534332"/>
    </source>
</evidence>
<gene>
    <name evidence="2" type="ORF">BRV02_003164</name>
    <name evidence="3" type="ORF">G3V95_25085</name>
</gene>
<dbReference type="Proteomes" id="UP000469708">
    <property type="component" value="Unassembled WGS sequence"/>
</dbReference>
<comment type="caution">
    <text evidence="3">The sequence shown here is derived from an EMBL/GenBank/DDBJ whole genome shotgun (WGS) entry which is preliminary data.</text>
</comment>
<feature type="region of interest" description="Disordered" evidence="1">
    <location>
        <begin position="132"/>
        <end position="152"/>
    </location>
</feature>
<dbReference type="RefSeq" id="WP_033810968.1">
    <property type="nucleotide sequence ID" value="NZ_CCQB01000089.1"/>
</dbReference>
<proteinExistence type="predicted"/>
<reference evidence="2 5" key="2">
    <citation type="submission" date="2020-02" db="EMBL/GenBank/DDBJ databases">
        <authorList>
            <person name="Ashton P.M."/>
            <person name="Dallman T."/>
            <person name="Nair S."/>
            <person name="De Pinna E."/>
            <person name="Peters T."/>
            <person name="Grant K."/>
        </authorList>
    </citation>
    <scope>NUCLEOTIDE SEQUENCE [LARGE SCALE GENOMIC DNA]</scope>
    <source>
        <strain evidence="2 5">188143</strain>
    </source>
</reference>
<evidence type="ECO:0000256" key="1">
    <source>
        <dbReference type="SAM" id="MobiDB-lite"/>
    </source>
</evidence>
<dbReference type="Proteomes" id="UP000534332">
    <property type="component" value="Unassembled WGS sequence"/>
</dbReference>
<organism evidence="3 4">
    <name type="scientific">Escherichia coli</name>
    <dbReference type="NCBI Taxonomy" id="562"/>
    <lineage>
        <taxon>Bacteria</taxon>
        <taxon>Pseudomonadati</taxon>
        <taxon>Pseudomonadota</taxon>
        <taxon>Gammaproteobacteria</taxon>
        <taxon>Enterobacterales</taxon>
        <taxon>Enterobacteriaceae</taxon>
        <taxon>Escherichia</taxon>
    </lineage>
</organism>
<name>A0A8S7Q255_ECOLX</name>
<protein>
    <submittedName>
        <fullName evidence="3">Uncharacterized protein</fullName>
    </submittedName>
</protein>